<evidence type="ECO:0000256" key="1">
    <source>
        <dbReference type="ARBA" id="ARBA00007606"/>
    </source>
</evidence>
<evidence type="ECO:0000256" key="2">
    <source>
        <dbReference type="ARBA" id="ARBA00022734"/>
    </source>
</evidence>
<feature type="domain" description="Legume lectin" evidence="3">
    <location>
        <begin position="10"/>
        <end position="54"/>
    </location>
</feature>
<keyword evidence="2" id="KW-0430">Lectin</keyword>
<comment type="caution">
    <text evidence="4">The sequence shown here is derived from an EMBL/GenBank/DDBJ whole genome shotgun (WGS) entry which is preliminary data.</text>
</comment>
<name>A0A6A6K938_HEVBR</name>
<feature type="domain" description="Legume lectin" evidence="3">
    <location>
        <begin position="60"/>
        <end position="216"/>
    </location>
</feature>
<dbReference type="GO" id="GO:0030246">
    <property type="term" value="F:carbohydrate binding"/>
    <property type="evidence" value="ECO:0007669"/>
    <property type="project" value="UniProtKB-KW"/>
</dbReference>
<organism evidence="4 5">
    <name type="scientific">Hevea brasiliensis</name>
    <name type="common">Para rubber tree</name>
    <name type="synonym">Siphonia brasiliensis</name>
    <dbReference type="NCBI Taxonomy" id="3981"/>
    <lineage>
        <taxon>Eukaryota</taxon>
        <taxon>Viridiplantae</taxon>
        <taxon>Streptophyta</taxon>
        <taxon>Embryophyta</taxon>
        <taxon>Tracheophyta</taxon>
        <taxon>Spermatophyta</taxon>
        <taxon>Magnoliopsida</taxon>
        <taxon>eudicotyledons</taxon>
        <taxon>Gunneridae</taxon>
        <taxon>Pentapetalae</taxon>
        <taxon>rosids</taxon>
        <taxon>fabids</taxon>
        <taxon>Malpighiales</taxon>
        <taxon>Euphorbiaceae</taxon>
        <taxon>Crotonoideae</taxon>
        <taxon>Micrandreae</taxon>
        <taxon>Hevea</taxon>
    </lineage>
</organism>
<dbReference type="Proteomes" id="UP000467840">
    <property type="component" value="Chromosome 12"/>
</dbReference>
<reference evidence="4 5" key="1">
    <citation type="journal article" date="2020" name="Mol. Plant">
        <title>The Chromosome-Based Rubber Tree Genome Provides New Insights into Spurge Genome Evolution and Rubber Biosynthesis.</title>
        <authorList>
            <person name="Liu J."/>
            <person name="Shi C."/>
            <person name="Shi C.C."/>
            <person name="Li W."/>
            <person name="Zhang Q.J."/>
            <person name="Zhang Y."/>
            <person name="Li K."/>
            <person name="Lu H.F."/>
            <person name="Shi C."/>
            <person name="Zhu S.T."/>
            <person name="Xiao Z.Y."/>
            <person name="Nan H."/>
            <person name="Yue Y."/>
            <person name="Zhu X.G."/>
            <person name="Wu Y."/>
            <person name="Hong X.N."/>
            <person name="Fan G.Y."/>
            <person name="Tong Y."/>
            <person name="Zhang D."/>
            <person name="Mao C.L."/>
            <person name="Liu Y.L."/>
            <person name="Hao S.J."/>
            <person name="Liu W.Q."/>
            <person name="Lv M.Q."/>
            <person name="Zhang H.B."/>
            <person name="Liu Y."/>
            <person name="Hu-Tang G.R."/>
            <person name="Wang J.P."/>
            <person name="Wang J.H."/>
            <person name="Sun Y.H."/>
            <person name="Ni S.B."/>
            <person name="Chen W.B."/>
            <person name="Zhang X.C."/>
            <person name="Jiao Y.N."/>
            <person name="Eichler E.E."/>
            <person name="Li G.H."/>
            <person name="Liu X."/>
            <person name="Gao L.Z."/>
        </authorList>
    </citation>
    <scope>NUCLEOTIDE SEQUENCE [LARGE SCALE GENOMIC DNA]</scope>
    <source>
        <strain evidence="5">cv. GT1</strain>
        <tissue evidence="4">Leaf</tissue>
    </source>
</reference>
<accession>A0A6A6K938</accession>
<keyword evidence="5" id="KW-1185">Reference proteome</keyword>
<gene>
    <name evidence="4" type="ORF">GH714_042339</name>
</gene>
<dbReference type="CDD" id="cd06899">
    <property type="entry name" value="lectin_legume_LecRK_Arcelin_ConA"/>
    <property type="match status" value="2"/>
</dbReference>
<feature type="domain" description="Legume lectin" evidence="3">
    <location>
        <begin position="218"/>
        <end position="433"/>
    </location>
</feature>
<evidence type="ECO:0000259" key="3">
    <source>
        <dbReference type="Pfam" id="PF00139"/>
    </source>
</evidence>
<dbReference type="InterPro" id="IPR013320">
    <property type="entry name" value="ConA-like_dom_sf"/>
</dbReference>
<dbReference type="AlphaFoldDB" id="A0A6A6K938"/>
<evidence type="ECO:0000313" key="5">
    <source>
        <dbReference type="Proteomes" id="UP000467840"/>
    </source>
</evidence>
<dbReference type="InterPro" id="IPR001220">
    <property type="entry name" value="Legume_lectin_dom"/>
</dbReference>
<dbReference type="Gene3D" id="2.60.120.200">
    <property type="match status" value="3"/>
</dbReference>
<proteinExistence type="inferred from homology"/>
<protein>
    <recommendedName>
        <fullName evidence="3">Legume lectin domain-containing protein</fullName>
    </recommendedName>
</protein>
<sequence>MIDVENPALNESYSFLYSVYLRELLPEYAIIGFSAATGALTEIRKILYWEFQSKLGKLVVHIWNGKTGNPTDFTSHFSFEGKSIDPINYGDGISSFLAPVGSEIPANSSGGSLGLFSPKSSTGSTENQIVAVEFDSYPNSWDPLYTHIGININSIESVAYSRWVGISSFGTVANAWVSYDSTANTLSVLANSVGGNFSLSNAVDLREVLPEWATIGGISLEGDAFLSSGVLHLTKNGKDDNLTYSVGRATYILPVHIWDGKTGNLTDLTSHFSFEVKSIDRTNYGDGISFFLAPVGSEIPANSSGGLLGLFSPNSSAGSTENHIVAVEFDSYPNSWDPPYNHIGININSIESVAYCTGVVIFPTGTVVNAWVSYDSTSRTLSAFANSEGENFSLSRLVDLREVLPEWATIGISAATGASIELHSILSWEFYSSLEN</sequence>
<dbReference type="PROSITE" id="PS00307">
    <property type="entry name" value="LECTIN_LEGUME_BETA"/>
    <property type="match status" value="2"/>
</dbReference>
<dbReference type="PANTHER" id="PTHR32401:SF47">
    <property type="entry name" value="LEGUME LECTIN DOMAIN-CONTAINING PROTEIN"/>
    <property type="match status" value="1"/>
</dbReference>
<dbReference type="InterPro" id="IPR019825">
    <property type="entry name" value="Lectin_legB_Mn/Ca_BS"/>
</dbReference>
<dbReference type="InterPro" id="IPR050258">
    <property type="entry name" value="Leguminous_Lectin"/>
</dbReference>
<dbReference type="PANTHER" id="PTHR32401">
    <property type="entry name" value="CONCANAVALIN A-LIKE LECTIN FAMILY PROTEIN"/>
    <property type="match status" value="1"/>
</dbReference>
<dbReference type="EMBL" id="JAAGAX010000018">
    <property type="protein sequence ID" value="KAF2285297.1"/>
    <property type="molecule type" value="Genomic_DNA"/>
</dbReference>
<dbReference type="SUPFAM" id="SSF49899">
    <property type="entry name" value="Concanavalin A-like lectins/glucanases"/>
    <property type="match status" value="3"/>
</dbReference>
<comment type="similarity">
    <text evidence="1">Belongs to the leguminous lectin family.</text>
</comment>
<dbReference type="Pfam" id="PF00139">
    <property type="entry name" value="Lectin_legB"/>
    <property type="match status" value="3"/>
</dbReference>
<evidence type="ECO:0000313" key="4">
    <source>
        <dbReference type="EMBL" id="KAF2285297.1"/>
    </source>
</evidence>